<proteinExistence type="predicted"/>
<gene>
    <name evidence="4" type="ORF">H0E82_07230</name>
</gene>
<dbReference type="AlphaFoldDB" id="A0A7Z0TYN6"/>
<sequence>MSAAGGWSPRAVIRCANRPRASTRGRCGRCWPRHEHPGRLTPALDRDRPALFSIYARAKLDALRNEPVVPPLRPLQDDAARLAVSEASRVRVAAADDVLGFGACTPGRIGMLFVDPAGRGRGIGTALLARMLEGMDAAVDLDVVASDTAARALYDRAGFRFDSRVRVACNGMAVEVSGLRRPASSADATIRRA</sequence>
<dbReference type="InterPro" id="IPR016181">
    <property type="entry name" value="Acyl_CoA_acyltransferase"/>
</dbReference>
<evidence type="ECO:0000259" key="3">
    <source>
        <dbReference type="PROSITE" id="PS51186"/>
    </source>
</evidence>
<dbReference type="InterPro" id="IPR050680">
    <property type="entry name" value="YpeA/RimI_acetyltransf"/>
</dbReference>
<dbReference type="PROSITE" id="PS51186">
    <property type="entry name" value="GNAT"/>
    <property type="match status" value="1"/>
</dbReference>
<feature type="domain" description="N-acetyltransferase" evidence="3">
    <location>
        <begin position="38"/>
        <end position="177"/>
    </location>
</feature>
<comment type="caution">
    <text evidence="4">The sequence shown here is derived from an EMBL/GenBank/DDBJ whole genome shotgun (WGS) entry which is preliminary data.</text>
</comment>
<evidence type="ECO:0000313" key="4">
    <source>
        <dbReference type="EMBL" id="NYZ62557.1"/>
    </source>
</evidence>
<dbReference type="GO" id="GO:0016747">
    <property type="term" value="F:acyltransferase activity, transferring groups other than amino-acyl groups"/>
    <property type="evidence" value="ECO:0007669"/>
    <property type="project" value="InterPro"/>
</dbReference>
<dbReference type="EMBL" id="JACCJZ010000013">
    <property type="protein sequence ID" value="NYZ62557.1"/>
    <property type="molecule type" value="Genomic_DNA"/>
</dbReference>
<keyword evidence="1 4" id="KW-0808">Transferase</keyword>
<organism evidence="4 5">
    <name type="scientific">Luteimonas deserti</name>
    <dbReference type="NCBI Taxonomy" id="2752306"/>
    <lineage>
        <taxon>Bacteria</taxon>
        <taxon>Pseudomonadati</taxon>
        <taxon>Pseudomonadota</taxon>
        <taxon>Gammaproteobacteria</taxon>
        <taxon>Lysobacterales</taxon>
        <taxon>Lysobacteraceae</taxon>
        <taxon>Luteimonas</taxon>
    </lineage>
</organism>
<dbReference type="Gene3D" id="3.40.630.30">
    <property type="match status" value="1"/>
</dbReference>
<evidence type="ECO:0000256" key="1">
    <source>
        <dbReference type="ARBA" id="ARBA00022679"/>
    </source>
</evidence>
<name>A0A7Z0TYN6_9GAMM</name>
<reference evidence="4 5" key="1">
    <citation type="submission" date="2020-07" db="EMBL/GenBank/DDBJ databases">
        <title>isolation of Luteimonas sp. SJ-16.</title>
        <authorList>
            <person name="Huang X.-X."/>
            <person name="Xu L."/>
            <person name="Sun J.-Q."/>
        </authorList>
    </citation>
    <scope>NUCLEOTIDE SEQUENCE [LARGE SCALE GENOMIC DNA]</scope>
    <source>
        <strain evidence="4 5">SJ-16</strain>
    </source>
</reference>
<accession>A0A7Z0TYN6</accession>
<keyword evidence="5" id="KW-1185">Reference proteome</keyword>
<evidence type="ECO:0000313" key="5">
    <source>
        <dbReference type="Proteomes" id="UP000589896"/>
    </source>
</evidence>
<dbReference type="Pfam" id="PF13508">
    <property type="entry name" value="Acetyltransf_7"/>
    <property type="match status" value="1"/>
</dbReference>
<dbReference type="CDD" id="cd04301">
    <property type="entry name" value="NAT_SF"/>
    <property type="match status" value="1"/>
</dbReference>
<evidence type="ECO:0000256" key="2">
    <source>
        <dbReference type="ARBA" id="ARBA00023315"/>
    </source>
</evidence>
<dbReference type="PANTHER" id="PTHR43420">
    <property type="entry name" value="ACETYLTRANSFERASE"/>
    <property type="match status" value="1"/>
</dbReference>
<dbReference type="Proteomes" id="UP000589896">
    <property type="component" value="Unassembled WGS sequence"/>
</dbReference>
<protein>
    <submittedName>
        <fullName evidence="4">GNAT family N-acetyltransferase</fullName>
    </submittedName>
</protein>
<dbReference type="SUPFAM" id="SSF55729">
    <property type="entry name" value="Acyl-CoA N-acyltransferases (Nat)"/>
    <property type="match status" value="1"/>
</dbReference>
<dbReference type="InterPro" id="IPR000182">
    <property type="entry name" value="GNAT_dom"/>
</dbReference>
<keyword evidence="2" id="KW-0012">Acyltransferase</keyword>